<dbReference type="AlphaFoldDB" id="A0A6J7BL63"/>
<name>A0A6J7BL63_9ZZZZ</name>
<protein>
    <submittedName>
        <fullName evidence="2">Unannotated protein</fullName>
    </submittedName>
</protein>
<gene>
    <name evidence="2" type="ORF">UFOPK3241_01540</name>
</gene>
<proteinExistence type="predicted"/>
<sequence length="107" mass="11600">MRWANHETPKTRVPRIELIMTKVRRAFTSSGTLKSATPSEIASSPVREDPPFAKARNKMKIALKVRSPCASPIATAPSVFVARTGKSPLNARTSPVINTTAIAAMKK</sequence>
<feature type="region of interest" description="Disordered" evidence="1">
    <location>
        <begin position="30"/>
        <end position="51"/>
    </location>
</feature>
<accession>A0A6J7BL63</accession>
<evidence type="ECO:0000313" key="2">
    <source>
        <dbReference type="EMBL" id="CAB4845681.1"/>
    </source>
</evidence>
<feature type="compositionally biased region" description="Polar residues" evidence="1">
    <location>
        <begin position="30"/>
        <end position="42"/>
    </location>
</feature>
<evidence type="ECO:0000256" key="1">
    <source>
        <dbReference type="SAM" id="MobiDB-lite"/>
    </source>
</evidence>
<reference evidence="2" key="1">
    <citation type="submission" date="2020-05" db="EMBL/GenBank/DDBJ databases">
        <authorList>
            <person name="Chiriac C."/>
            <person name="Salcher M."/>
            <person name="Ghai R."/>
            <person name="Kavagutti S V."/>
        </authorList>
    </citation>
    <scope>NUCLEOTIDE SEQUENCE</scope>
</reference>
<dbReference type="EMBL" id="CAFAZX010000148">
    <property type="protein sequence ID" value="CAB4845681.1"/>
    <property type="molecule type" value="Genomic_DNA"/>
</dbReference>
<organism evidence="2">
    <name type="scientific">freshwater metagenome</name>
    <dbReference type="NCBI Taxonomy" id="449393"/>
    <lineage>
        <taxon>unclassified sequences</taxon>
        <taxon>metagenomes</taxon>
        <taxon>ecological metagenomes</taxon>
    </lineage>
</organism>